<reference evidence="10" key="1">
    <citation type="submission" date="2022-08" db="EMBL/GenBank/DDBJ databases">
        <title>Mycobacterium kiyosense sp. nov., scotochromogenic slow-glowing species isolated from respiratory specimens.</title>
        <authorList>
            <person name="Fukano H."/>
            <person name="Kazumi Y."/>
            <person name="Sakagami N."/>
            <person name="Ato M."/>
            <person name="Mitarai S."/>
            <person name="Hoshino Y."/>
        </authorList>
    </citation>
    <scope>NUCLEOTIDE SEQUENCE</scope>
    <source>
        <strain evidence="10">1413</strain>
        <strain evidence="9">SRL2020-028</strain>
    </source>
</reference>
<evidence type="ECO:0000313" key="11">
    <source>
        <dbReference type="Proteomes" id="UP001064782"/>
    </source>
</evidence>
<dbReference type="PROSITE" id="PS50931">
    <property type="entry name" value="HTH_LYSR"/>
    <property type="match status" value="1"/>
</dbReference>
<keyword evidence="5" id="KW-0804">Transcription</keyword>
<dbReference type="InterPro" id="IPR036388">
    <property type="entry name" value="WH-like_DNA-bd_sf"/>
</dbReference>
<dbReference type="GO" id="GO:2000142">
    <property type="term" value="P:regulation of DNA-templated transcription initiation"/>
    <property type="evidence" value="ECO:0007669"/>
    <property type="project" value="TreeGrafter"/>
</dbReference>
<keyword evidence="4" id="KW-0010">Activator</keyword>
<dbReference type="InterPro" id="IPR005119">
    <property type="entry name" value="LysR_subst-bd"/>
</dbReference>
<dbReference type="EMBL" id="BRZI01000001">
    <property type="protein sequence ID" value="GLD28162.1"/>
    <property type="molecule type" value="Genomic_DNA"/>
</dbReference>
<name>A0A9P3Q3M8_9MYCO</name>
<evidence type="ECO:0000256" key="5">
    <source>
        <dbReference type="ARBA" id="ARBA00023163"/>
    </source>
</evidence>
<dbReference type="Pfam" id="PF00126">
    <property type="entry name" value="HTH_1"/>
    <property type="match status" value="1"/>
</dbReference>
<evidence type="ECO:0000256" key="2">
    <source>
        <dbReference type="ARBA" id="ARBA00023015"/>
    </source>
</evidence>
<dbReference type="AlphaFoldDB" id="A0A9P3Q3M8"/>
<protein>
    <recommendedName>
        <fullName evidence="6">Probable hydrogen peroxide-inducible genes activator</fullName>
    </recommendedName>
</protein>
<comment type="caution">
    <text evidence="10">The sequence shown here is derived from an EMBL/GenBank/DDBJ whole genome shotgun (WGS) entry which is preliminary data.</text>
</comment>
<evidence type="ECO:0000313" key="9">
    <source>
        <dbReference type="EMBL" id="GLB81241.1"/>
    </source>
</evidence>
<evidence type="ECO:0000259" key="8">
    <source>
        <dbReference type="PROSITE" id="PS50931"/>
    </source>
</evidence>
<dbReference type="GO" id="GO:0003677">
    <property type="term" value="F:DNA binding"/>
    <property type="evidence" value="ECO:0007669"/>
    <property type="project" value="UniProtKB-KW"/>
</dbReference>
<evidence type="ECO:0000256" key="4">
    <source>
        <dbReference type="ARBA" id="ARBA00023159"/>
    </source>
</evidence>
<dbReference type="Proteomes" id="UP001064782">
    <property type="component" value="Unassembled WGS sequence"/>
</dbReference>
<dbReference type="PANTHER" id="PTHR30293">
    <property type="entry name" value="TRANSCRIPTIONAL REGULATORY PROTEIN NAC-RELATED"/>
    <property type="match status" value="1"/>
</dbReference>
<dbReference type="Gene3D" id="3.40.190.290">
    <property type="match status" value="1"/>
</dbReference>
<dbReference type="Gene3D" id="1.10.10.10">
    <property type="entry name" value="Winged helix-like DNA-binding domain superfamily/Winged helix DNA-binding domain"/>
    <property type="match status" value="1"/>
</dbReference>
<feature type="domain" description="HTH lysR-type" evidence="8">
    <location>
        <begin position="1"/>
        <end position="58"/>
    </location>
</feature>
<keyword evidence="11" id="KW-1185">Reference proteome</keyword>
<comment type="similarity">
    <text evidence="1">Belongs to the LysR transcriptional regulatory family.</text>
</comment>
<evidence type="ECO:0000256" key="6">
    <source>
        <dbReference type="ARBA" id="ARBA00040885"/>
    </source>
</evidence>
<sequence length="326" mass="34969">MDTHRLKYFLRIAEEGSITRAAELLGIAQPALSRQLQLLEEDLGVELFRRTRRGVQLTDAGERLRAATAAPLRQLDLAVKYAASPLARLKRNMLLGLPETAIDVLAAPLIGSLSAAFPNAVFSITAGSTDHLVEAMLRGSVDVALINPVPDDRVFYRALVEEELVVVGGPQSHLQADQAVTFEELATLPLVIPRSPTGIGAILENAALRTKVKVSYRASSDSVAVAKALIAAGTAYGVLPLSACNHDIGIGRLRYAPCDPVLNQQLGVAATTRLELPRELTAKIGEVLREETADLIRSGRWPARLLAPQRWDPNVPDSSTTSGADA</sequence>
<dbReference type="PRINTS" id="PR00039">
    <property type="entry name" value="HTHLYSR"/>
</dbReference>
<gene>
    <name evidence="10" type="ORF">Mkiyose1413_00450</name>
    <name evidence="9" type="ORF">SRL2020028_04970</name>
</gene>
<dbReference type="GO" id="GO:0003700">
    <property type="term" value="F:DNA-binding transcription factor activity"/>
    <property type="evidence" value="ECO:0007669"/>
    <property type="project" value="InterPro"/>
</dbReference>
<dbReference type="EMBL" id="BRXE01000002">
    <property type="protein sequence ID" value="GLB81241.1"/>
    <property type="molecule type" value="Genomic_DNA"/>
</dbReference>
<dbReference type="PANTHER" id="PTHR30293:SF0">
    <property type="entry name" value="NITROGEN ASSIMILATION REGULATORY PROTEIN NAC"/>
    <property type="match status" value="1"/>
</dbReference>
<dbReference type="InterPro" id="IPR000847">
    <property type="entry name" value="LysR_HTH_N"/>
</dbReference>
<proteinExistence type="inferred from homology"/>
<evidence type="ECO:0000256" key="1">
    <source>
        <dbReference type="ARBA" id="ARBA00009437"/>
    </source>
</evidence>
<organism evidence="10 11">
    <name type="scientific">Mycobacterium kiyosense</name>
    <dbReference type="NCBI Taxonomy" id="2871094"/>
    <lineage>
        <taxon>Bacteria</taxon>
        <taxon>Bacillati</taxon>
        <taxon>Actinomycetota</taxon>
        <taxon>Actinomycetes</taxon>
        <taxon>Mycobacteriales</taxon>
        <taxon>Mycobacteriaceae</taxon>
        <taxon>Mycobacterium</taxon>
    </lineage>
</organism>
<keyword evidence="2" id="KW-0805">Transcription regulation</keyword>
<dbReference type="FunFam" id="1.10.10.10:FF:000001">
    <property type="entry name" value="LysR family transcriptional regulator"/>
    <property type="match status" value="1"/>
</dbReference>
<dbReference type="Pfam" id="PF03466">
    <property type="entry name" value="LysR_substrate"/>
    <property type="match status" value="1"/>
</dbReference>
<accession>A0A9P3Q3M8</accession>
<evidence type="ECO:0000256" key="3">
    <source>
        <dbReference type="ARBA" id="ARBA00023125"/>
    </source>
</evidence>
<dbReference type="InterPro" id="IPR036390">
    <property type="entry name" value="WH_DNA-bd_sf"/>
</dbReference>
<comment type="function">
    <text evidence="7">Required for the induction the katG gene for catalase. Involved in the response to hydrogen peroxide.</text>
</comment>
<dbReference type="RefSeq" id="WP_238305930.1">
    <property type="nucleotide sequence ID" value="NZ_BRXE01000002.1"/>
</dbReference>
<dbReference type="SUPFAM" id="SSF53850">
    <property type="entry name" value="Periplasmic binding protein-like II"/>
    <property type="match status" value="1"/>
</dbReference>
<dbReference type="Proteomes" id="UP001165663">
    <property type="component" value="Unassembled WGS sequence"/>
</dbReference>
<evidence type="ECO:0000256" key="7">
    <source>
        <dbReference type="ARBA" id="ARBA00056658"/>
    </source>
</evidence>
<dbReference type="SUPFAM" id="SSF46785">
    <property type="entry name" value="Winged helix' DNA-binding domain"/>
    <property type="match status" value="1"/>
</dbReference>
<keyword evidence="3" id="KW-0238">DNA-binding</keyword>
<evidence type="ECO:0000313" key="10">
    <source>
        <dbReference type="EMBL" id="GLD28162.1"/>
    </source>
</evidence>